<feature type="compositionally biased region" description="Basic and acidic residues" evidence="1">
    <location>
        <begin position="301"/>
        <end position="328"/>
    </location>
</feature>
<proteinExistence type="predicted"/>
<feature type="region of interest" description="Disordered" evidence="1">
    <location>
        <begin position="126"/>
        <end position="222"/>
    </location>
</feature>
<comment type="caution">
    <text evidence="2">The sequence shown here is derived from an EMBL/GenBank/DDBJ whole genome shotgun (WGS) entry which is preliminary data.</text>
</comment>
<sequence>MNYTNYFSQEDLKSLASLPCPLNKGNLDSNNIRISKILRNALEIPEKNACSNCSMKSVCKNVNFISRVKPTLAEYTRFLYIRYLDLPKDQKCIDSINKLLEGLEKFTTNVDKYPVSLKKIQLKVGKNDKRESDEIKSDRKKERRERKGGNEGDEIRSDRKNEWKEKNHDVEEKDEIGSDKKKENMISVDNKEENLKNNDEKELKEKKSEVKTLKGRNDDRKEWKDKRIDRNEESNIKIDRMGKNEIRTSRNKEREKSFEENEEDEENIYMNEESEEIEPIPSIKTFKKKVKIHKKFIWKPKPEDEMKKLKTERRNERKSAEKDVDFMVKKTATIVKKGTSKHKRVSKNRKRSANK</sequence>
<keyword evidence="3" id="KW-1185">Reference proteome</keyword>
<feature type="compositionally biased region" description="Acidic residues" evidence="1">
    <location>
        <begin position="260"/>
        <end position="276"/>
    </location>
</feature>
<feature type="compositionally biased region" description="Basic and acidic residues" evidence="1">
    <location>
        <begin position="234"/>
        <end position="259"/>
    </location>
</feature>
<evidence type="ECO:0000313" key="3">
    <source>
        <dbReference type="Proteomes" id="UP000187209"/>
    </source>
</evidence>
<feature type="region of interest" description="Disordered" evidence="1">
    <location>
        <begin position="301"/>
        <end position="355"/>
    </location>
</feature>
<dbReference type="Proteomes" id="UP000187209">
    <property type="component" value="Unassembled WGS sequence"/>
</dbReference>
<accession>A0A1R2BAJ5</accession>
<evidence type="ECO:0000256" key="1">
    <source>
        <dbReference type="SAM" id="MobiDB-lite"/>
    </source>
</evidence>
<feature type="region of interest" description="Disordered" evidence="1">
    <location>
        <begin position="234"/>
        <end position="276"/>
    </location>
</feature>
<organism evidence="2 3">
    <name type="scientific">Stentor coeruleus</name>
    <dbReference type="NCBI Taxonomy" id="5963"/>
    <lineage>
        <taxon>Eukaryota</taxon>
        <taxon>Sar</taxon>
        <taxon>Alveolata</taxon>
        <taxon>Ciliophora</taxon>
        <taxon>Postciliodesmatophora</taxon>
        <taxon>Heterotrichea</taxon>
        <taxon>Heterotrichida</taxon>
        <taxon>Stentoridae</taxon>
        <taxon>Stentor</taxon>
    </lineage>
</organism>
<dbReference type="EMBL" id="MPUH01000802">
    <property type="protein sequence ID" value="OMJ73705.1"/>
    <property type="molecule type" value="Genomic_DNA"/>
</dbReference>
<gene>
    <name evidence="2" type="ORF">SteCoe_27549</name>
</gene>
<protein>
    <submittedName>
        <fullName evidence="2">Uncharacterized protein</fullName>
    </submittedName>
</protein>
<name>A0A1R2BAJ5_9CILI</name>
<evidence type="ECO:0000313" key="2">
    <source>
        <dbReference type="EMBL" id="OMJ73705.1"/>
    </source>
</evidence>
<reference evidence="2 3" key="1">
    <citation type="submission" date="2016-11" db="EMBL/GenBank/DDBJ databases">
        <title>The macronuclear genome of Stentor coeruleus: a giant cell with tiny introns.</title>
        <authorList>
            <person name="Slabodnick M."/>
            <person name="Ruby J.G."/>
            <person name="Reiff S.B."/>
            <person name="Swart E.C."/>
            <person name="Gosai S."/>
            <person name="Prabakaran S."/>
            <person name="Witkowska E."/>
            <person name="Larue G.E."/>
            <person name="Fisher S."/>
            <person name="Freeman R.M."/>
            <person name="Gunawardena J."/>
            <person name="Chu W."/>
            <person name="Stover N.A."/>
            <person name="Gregory B.D."/>
            <person name="Nowacki M."/>
            <person name="Derisi J."/>
            <person name="Roy S.W."/>
            <person name="Marshall W.F."/>
            <person name="Sood P."/>
        </authorList>
    </citation>
    <scope>NUCLEOTIDE SEQUENCE [LARGE SCALE GENOMIC DNA]</scope>
    <source>
        <strain evidence="2">WM001</strain>
    </source>
</reference>
<dbReference type="AlphaFoldDB" id="A0A1R2BAJ5"/>
<feature type="compositionally biased region" description="Basic residues" evidence="1">
    <location>
        <begin position="338"/>
        <end position="355"/>
    </location>
</feature>